<dbReference type="GO" id="GO:0003677">
    <property type="term" value="F:DNA binding"/>
    <property type="evidence" value="ECO:0007669"/>
    <property type="project" value="InterPro"/>
</dbReference>
<dbReference type="SMART" id="SM00530">
    <property type="entry name" value="HTH_XRE"/>
    <property type="match status" value="1"/>
</dbReference>
<organism evidence="2 3">
    <name type="scientific">Ornithinimicrobium cerasi</name>
    <dbReference type="NCBI Taxonomy" id="2248773"/>
    <lineage>
        <taxon>Bacteria</taxon>
        <taxon>Bacillati</taxon>
        <taxon>Actinomycetota</taxon>
        <taxon>Actinomycetes</taxon>
        <taxon>Micrococcales</taxon>
        <taxon>Ornithinimicrobiaceae</taxon>
        <taxon>Ornithinimicrobium</taxon>
    </lineage>
</organism>
<dbReference type="AlphaFoldDB" id="A0A285VVU0"/>
<sequence length="178" mass="19484">MQIVHEELVGPSAAHVLRSARRQARMTQRRAAQVCGVPQSVISAYERGRRDPSVGTLRRLLDPLGFDVNLTLVRRVGAANQLSGPLGGVVSQYRDELVRVLREHGATRVWVVGPVVEGHEDEHDRGIGLHADVPEAEFIPALSALVGVDPGYYFGLDIAYPLRDGGILLPRPPYLELT</sequence>
<dbReference type="PROSITE" id="PS50943">
    <property type="entry name" value="HTH_CROC1"/>
    <property type="match status" value="1"/>
</dbReference>
<dbReference type="Gene3D" id="1.10.260.40">
    <property type="entry name" value="lambda repressor-like DNA-binding domains"/>
    <property type="match status" value="1"/>
</dbReference>
<accession>A0A285VVU0</accession>
<evidence type="ECO:0000313" key="3">
    <source>
        <dbReference type="Proteomes" id="UP000219688"/>
    </source>
</evidence>
<dbReference type="RefSeq" id="WP_097189331.1">
    <property type="nucleotide sequence ID" value="NZ_OBQK01000023.1"/>
</dbReference>
<gene>
    <name evidence="2" type="ORF">SAMN05421879_12313</name>
</gene>
<reference evidence="3" key="1">
    <citation type="submission" date="2017-08" db="EMBL/GenBank/DDBJ databases">
        <authorList>
            <person name="Varghese N."/>
            <person name="Submissions S."/>
        </authorList>
    </citation>
    <scope>NUCLEOTIDE SEQUENCE [LARGE SCALE GENOMIC DNA]</scope>
    <source>
        <strain evidence="3">USBA17B2</strain>
    </source>
</reference>
<dbReference type="Pfam" id="PF13560">
    <property type="entry name" value="HTH_31"/>
    <property type="match status" value="1"/>
</dbReference>
<keyword evidence="3" id="KW-1185">Reference proteome</keyword>
<evidence type="ECO:0000313" key="2">
    <source>
        <dbReference type="EMBL" id="SOC58154.1"/>
    </source>
</evidence>
<dbReference type="InterPro" id="IPR001387">
    <property type="entry name" value="Cro/C1-type_HTH"/>
</dbReference>
<dbReference type="CDD" id="cd00093">
    <property type="entry name" value="HTH_XRE"/>
    <property type="match status" value="1"/>
</dbReference>
<evidence type="ECO:0000259" key="1">
    <source>
        <dbReference type="PROSITE" id="PS50943"/>
    </source>
</evidence>
<dbReference type="EMBL" id="OBQK01000023">
    <property type="protein sequence ID" value="SOC58154.1"/>
    <property type="molecule type" value="Genomic_DNA"/>
</dbReference>
<proteinExistence type="predicted"/>
<dbReference type="Proteomes" id="UP000219688">
    <property type="component" value="Unassembled WGS sequence"/>
</dbReference>
<name>A0A285VVU0_9MICO</name>
<dbReference type="SUPFAM" id="SSF47413">
    <property type="entry name" value="lambda repressor-like DNA-binding domains"/>
    <property type="match status" value="1"/>
</dbReference>
<dbReference type="InterPro" id="IPR010982">
    <property type="entry name" value="Lambda_DNA-bd_dom_sf"/>
</dbReference>
<feature type="domain" description="HTH cro/C1-type" evidence="1">
    <location>
        <begin position="17"/>
        <end position="72"/>
    </location>
</feature>
<protein>
    <submittedName>
        <fullName evidence="2">Transcriptional regulator, contains XRE-family HTH domain</fullName>
    </submittedName>
</protein>